<comment type="caution">
    <text evidence="5">The sequence shown here is derived from an EMBL/GenBank/DDBJ whole genome shotgun (WGS) entry which is preliminary data.</text>
</comment>
<feature type="domain" description="HTH tetR-type" evidence="4">
    <location>
        <begin position="18"/>
        <end position="78"/>
    </location>
</feature>
<dbReference type="Gene3D" id="1.10.357.10">
    <property type="entry name" value="Tetracycline Repressor, domain 2"/>
    <property type="match status" value="1"/>
</dbReference>
<protein>
    <submittedName>
        <fullName evidence="5">TetR family transcriptional regulator</fullName>
    </submittedName>
</protein>
<dbReference type="AlphaFoldDB" id="A0A1A0RB61"/>
<dbReference type="PROSITE" id="PS50977">
    <property type="entry name" value="HTH_TETR_2"/>
    <property type="match status" value="1"/>
</dbReference>
<dbReference type="InterPro" id="IPR009057">
    <property type="entry name" value="Homeodomain-like_sf"/>
</dbReference>
<evidence type="ECO:0000313" key="5">
    <source>
        <dbReference type="EMBL" id="OBB31348.1"/>
    </source>
</evidence>
<evidence type="ECO:0000313" key="6">
    <source>
        <dbReference type="Proteomes" id="UP000093902"/>
    </source>
</evidence>
<evidence type="ECO:0000256" key="1">
    <source>
        <dbReference type="ARBA" id="ARBA00023125"/>
    </source>
</evidence>
<dbReference type="PANTHER" id="PTHR30055:SF235">
    <property type="entry name" value="TRANSCRIPTIONAL REGULATORY PROTEIN"/>
    <property type="match status" value="1"/>
</dbReference>
<dbReference type="Pfam" id="PF17920">
    <property type="entry name" value="TetR_C_16"/>
    <property type="match status" value="1"/>
</dbReference>
<dbReference type="GO" id="GO:0000976">
    <property type="term" value="F:transcription cis-regulatory region binding"/>
    <property type="evidence" value="ECO:0007669"/>
    <property type="project" value="TreeGrafter"/>
</dbReference>
<gene>
    <name evidence="5" type="ORF">A5792_16100</name>
</gene>
<sequence length="216" mass="23414">MASPGEMTKRRGRRQGDPVSREAVLAAAKQRFAADGYEKTTLRSIASDAHVDASMVLYLFGSKADLFRESLRLILDPDVLVAALEGPADTIGERMVRVYLKMWESPDTAASMRVMLQSATSNSDAHVAFRTFMQDYVLAAVSGVLGGGEQARLRAMLAASNLVGTAMLRYVMAVPPMATLSGEEVVRLLAPTVTRYLTADAEELGLPEFEADSPQR</sequence>
<proteinExistence type="predicted"/>
<dbReference type="Pfam" id="PF00440">
    <property type="entry name" value="TetR_N"/>
    <property type="match status" value="1"/>
</dbReference>
<dbReference type="InterPro" id="IPR050109">
    <property type="entry name" value="HTH-type_TetR-like_transc_reg"/>
</dbReference>
<organism evidence="5 6">
    <name type="scientific">Mycolicibacterium peregrinum</name>
    <name type="common">Mycobacterium peregrinum</name>
    <dbReference type="NCBI Taxonomy" id="43304"/>
    <lineage>
        <taxon>Bacteria</taxon>
        <taxon>Bacillati</taxon>
        <taxon>Actinomycetota</taxon>
        <taxon>Actinomycetes</taxon>
        <taxon>Mycobacteriales</taxon>
        <taxon>Mycobacteriaceae</taxon>
        <taxon>Mycolicibacterium</taxon>
    </lineage>
</organism>
<dbReference type="RefSeq" id="WP_064931604.1">
    <property type="nucleotide sequence ID" value="NZ_LZSO01000015.1"/>
</dbReference>
<dbReference type="InterPro" id="IPR041678">
    <property type="entry name" value="TetR_C_16"/>
</dbReference>
<keyword evidence="1 2" id="KW-0238">DNA-binding</keyword>
<feature type="DNA-binding region" description="H-T-H motif" evidence="2">
    <location>
        <begin position="41"/>
        <end position="60"/>
    </location>
</feature>
<reference evidence="6" key="1">
    <citation type="submission" date="2016-06" db="EMBL/GenBank/DDBJ databases">
        <authorList>
            <person name="Sutton G."/>
            <person name="Brinkac L."/>
            <person name="Sanka R."/>
            <person name="Adams M."/>
            <person name="Lau E."/>
            <person name="Mehaffy C."/>
            <person name="Tameris M."/>
            <person name="Hatherill M."/>
            <person name="Hanekom W."/>
            <person name="Mahomed H."/>
            <person name="Mcshane H."/>
        </authorList>
    </citation>
    <scope>NUCLEOTIDE SEQUENCE [LARGE SCALE GENOMIC DNA]</scope>
    <source>
        <strain evidence="6">852002-51209_SCH5440388</strain>
    </source>
</reference>
<dbReference type="InterPro" id="IPR001647">
    <property type="entry name" value="HTH_TetR"/>
</dbReference>
<dbReference type="GO" id="GO:0003700">
    <property type="term" value="F:DNA-binding transcription factor activity"/>
    <property type="evidence" value="ECO:0007669"/>
    <property type="project" value="TreeGrafter"/>
</dbReference>
<evidence type="ECO:0000256" key="3">
    <source>
        <dbReference type="SAM" id="MobiDB-lite"/>
    </source>
</evidence>
<dbReference type="EMBL" id="LZSO01000015">
    <property type="protein sequence ID" value="OBB31348.1"/>
    <property type="molecule type" value="Genomic_DNA"/>
</dbReference>
<accession>A0A1A0RB61</accession>
<dbReference type="STRING" id="43304.GCA_001403655_01073"/>
<dbReference type="Gene3D" id="1.10.10.60">
    <property type="entry name" value="Homeodomain-like"/>
    <property type="match status" value="1"/>
</dbReference>
<feature type="region of interest" description="Disordered" evidence="3">
    <location>
        <begin position="1"/>
        <end position="20"/>
    </location>
</feature>
<dbReference type="Proteomes" id="UP000093902">
    <property type="component" value="Unassembled WGS sequence"/>
</dbReference>
<dbReference type="SUPFAM" id="SSF46689">
    <property type="entry name" value="Homeodomain-like"/>
    <property type="match status" value="1"/>
</dbReference>
<dbReference type="InterPro" id="IPR036271">
    <property type="entry name" value="Tet_transcr_reg_TetR-rel_C_sf"/>
</dbReference>
<evidence type="ECO:0000259" key="4">
    <source>
        <dbReference type="PROSITE" id="PS50977"/>
    </source>
</evidence>
<dbReference type="SUPFAM" id="SSF48498">
    <property type="entry name" value="Tetracyclin repressor-like, C-terminal domain"/>
    <property type="match status" value="1"/>
</dbReference>
<name>A0A1A0RB61_MYCPR</name>
<dbReference type="PANTHER" id="PTHR30055">
    <property type="entry name" value="HTH-TYPE TRANSCRIPTIONAL REGULATOR RUTR"/>
    <property type="match status" value="1"/>
</dbReference>
<evidence type="ECO:0000256" key="2">
    <source>
        <dbReference type="PROSITE-ProRule" id="PRU00335"/>
    </source>
</evidence>